<dbReference type="GO" id="GO:0000323">
    <property type="term" value="C:lytic vacuole"/>
    <property type="evidence" value="ECO:0007669"/>
    <property type="project" value="TreeGrafter"/>
</dbReference>
<feature type="compositionally biased region" description="Basic residues" evidence="2">
    <location>
        <begin position="59"/>
        <end position="79"/>
    </location>
</feature>
<dbReference type="GO" id="GO:0005768">
    <property type="term" value="C:endosome"/>
    <property type="evidence" value="ECO:0007669"/>
    <property type="project" value="TreeGrafter"/>
</dbReference>
<dbReference type="GO" id="GO:0032991">
    <property type="term" value="C:protein-containing complex"/>
    <property type="evidence" value="ECO:0007669"/>
    <property type="project" value="UniProtKB-ARBA"/>
</dbReference>
<sequence>LNEYSVLLRSLTNIRESLYSRLNDELAEKVILLSNPFGSVPCVGTSVCTDVSEKKEKKKRKGWWRKRRKERKNCRRKKRKDEEAQEGGRGIRGRGRMKRKEKVCSEFVAESLAAVHSDVMAEVCADITHLMQMAITSERLHKQSMVIRQICRLFPLRRVVNLDGANDGSNGPYDQICNARLPRGLDPHSGSCSLIWQRDSYWDARPSSQSYSCASPHSLETHVDLQKGISLVKKSVACITTCCYNSLCLDVPSEASTFEAFAKLLTALSSSRELQSTRNSLKMACSRPAKQAQQLNRSVWDETSGNLSSSLTTVSMRLTHVCCALIDQPNARDYHHFLNYDASFVYSAEVTASVKSESLVEGWDIVERPPLPSPQSQVEDVEHWTLAIYTDATKR</sequence>
<proteinExistence type="predicted"/>
<name>A0A427BCI2_ENSVE</name>
<dbReference type="Proteomes" id="UP000287651">
    <property type="component" value="Unassembled WGS sequence"/>
</dbReference>
<evidence type="ECO:0000313" key="4">
    <source>
        <dbReference type="Proteomes" id="UP000287651"/>
    </source>
</evidence>
<gene>
    <name evidence="3" type="ORF">B296_00002591</name>
</gene>
<dbReference type="PANTHER" id="PTHR15157">
    <property type="entry name" value="UV RADIATION RESISTANCE-ASSOCIATED GENE PROTEIN"/>
    <property type="match status" value="1"/>
</dbReference>
<keyword evidence="1" id="KW-0175">Coiled coil</keyword>
<evidence type="ECO:0000256" key="1">
    <source>
        <dbReference type="ARBA" id="ARBA00023054"/>
    </source>
</evidence>
<dbReference type="GO" id="GO:0035493">
    <property type="term" value="P:SNARE complex assembly"/>
    <property type="evidence" value="ECO:0007669"/>
    <property type="project" value="TreeGrafter"/>
</dbReference>
<comment type="caution">
    <text evidence="3">The sequence shown here is derived from an EMBL/GenBank/DDBJ whole genome shotgun (WGS) entry which is preliminary data.</text>
</comment>
<feature type="region of interest" description="Disordered" evidence="2">
    <location>
        <begin position="59"/>
        <end position="97"/>
    </location>
</feature>
<organism evidence="3 4">
    <name type="scientific">Ensete ventricosum</name>
    <name type="common">Abyssinian banana</name>
    <name type="synonym">Musa ensete</name>
    <dbReference type="NCBI Taxonomy" id="4639"/>
    <lineage>
        <taxon>Eukaryota</taxon>
        <taxon>Viridiplantae</taxon>
        <taxon>Streptophyta</taxon>
        <taxon>Embryophyta</taxon>
        <taxon>Tracheophyta</taxon>
        <taxon>Spermatophyta</taxon>
        <taxon>Magnoliopsida</taxon>
        <taxon>Liliopsida</taxon>
        <taxon>Zingiberales</taxon>
        <taxon>Musaceae</taxon>
        <taxon>Ensete</taxon>
    </lineage>
</organism>
<dbReference type="EMBL" id="AMZH03000004">
    <property type="protein sequence ID" value="RRT86187.1"/>
    <property type="molecule type" value="Genomic_DNA"/>
</dbReference>
<feature type="non-terminal residue" evidence="3">
    <location>
        <position position="1"/>
    </location>
</feature>
<dbReference type="Pfam" id="PF10186">
    <property type="entry name" value="ATG14"/>
    <property type="match status" value="1"/>
</dbReference>
<dbReference type="InterPro" id="IPR018791">
    <property type="entry name" value="UV_resistance/autophagy_Atg14"/>
</dbReference>
<evidence type="ECO:0000256" key="2">
    <source>
        <dbReference type="SAM" id="MobiDB-lite"/>
    </source>
</evidence>
<accession>A0A427BCI2</accession>
<dbReference type="GO" id="GO:0000149">
    <property type="term" value="F:SNARE binding"/>
    <property type="evidence" value="ECO:0007669"/>
    <property type="project" value="TreeGrafter"/>
</dbReference>
<protein>
    <submittedName>
        <fullName evidence="3">Uncharacterized protein</fullName>
    </submittedName>
</protein>
<dbReference type="PANTHER" id="PTHR15157:SF5">
    <property type="entry name" value="UV RADIATION RESISTANCE-ASSOCIATED GENE PROTEIN"/>
    <property type="match status" value="1"/>
</dbReference>
<dbReference type="AlphaFoldDB" id="A0A427BCI2"/>
<evidence type="ECO:0000313" key="3">
    <source>
        <dbReference type="EMBL" id="RRT86187.1"/>
    </source>
</evidence>
<reference evidence="3 4" key="1">
    <citation type="journal article" date="2014" name="Agronomy (Basel)">
        <title>A Draft Genome Sequence for Ensete ventricosum, the Drought-Tolerant Tree Against Hunger.</title>
        <authorList>
            <person name="Harrison J."/>
            <person name="Moore K.A."/>
            <person name="Paszkiewicz K."/>
            <person name="Jones T."/>
            <person name="Grant M."/>
            <person name="Ambacheew D."/>
            <person name="Muzemil S."/>
            <person name="Studholme D.J."/>
        </authorList>
    </citation>
    <scope>NUCLEOTIDE SEQUENCE [LARGE SCALE GENOMIC DNA]</scope>
</reference>